<dbReference type="PANTHER" id="PTHR43531:SF11">
    <property type="entry name" value="METHYL-ACCEPTING CHEMOTAXIS PROTEIN 3"/>
    <property type="match status" value="1"/>
</dbReference>
<dbReference type="Gene3D" id="1.10.287.950">
    <property type="entry name" value="Methyl-accepting chemotaxis protein"/>
    <property type="match status" value="2"/>
</dbReference>
<comment type="subcellular location">
    <subcellularLocation>
        <location evidence="1">Membrane</location>
    </subcellularLocation>
</comment>
<keyword evidence="6" id="KW-1133">Transmembrane helix</keyword>
<dbReference type="Gene3D" id="6.10.340.10">
    <property type="match status" value="1"/>
</dbReference>
<evidence type="ECO:0000256" key="5">
    <source>
        <dbReference type="SAM" id="Coils"/>
    </source>
</evidence>
<dbReference type="Proteomes" id="UP000231990">
    <property type="component" value="Unassembled WGS sequence"/>
</dbReference>
<feature type="domain" description="HAMP" evidence="8">
    <location>
        <begin position="332"/>
        <end position="384"/>
    </location>
</feature>
<feature type="transmembrane region" description="Helical" evidence="6">
    <location>
        <begin position="307"/>
        <end position="330"/>
    </location>
</feature>
<dbReference type="Pfam" id="PF00672">
    <property type="entry name" value="HAMP"/>
    <property type="match status" value="1"/>
</dbReference>
<dbReference type="FunFam" id="1.10.287.950:FF:000001">
    <property type="entry name" value="Methyl-accepting chemotaxis sensory transducer"/>
    <property type="match status" value="1"/>
</dbReference>
<dbReference type="AlphaFoldDB" id="A0A2M9ZN53"/>
<keyword evidence="5" id="KW-0175">Coiled coil</keyword>
<organism evidence="10 12">
    <name type="scientific">Leptospira perolatii</name>
    <dbReference type="NCBI Taxonomy" id="2023191"/>
    <lineage>
        <taxon>Bacteria</taxon>
        <taxon>Pseudomonadati</taxon>
        <taxon>Spirochaetota</taxon>
        <taxon>Spirochaetia</taxon>
        <taxon>Leptospirales</taxon>
        <taxon>Leptospiraceae</taxon>
        <taxon>Leptospira</taxon>
    </lineage>
</organism>
<dbReference type="GO" id="GO:0007165">
    <property type="term" value="P:signal transduction"/>
    <property type="evidence" value="ECO:0007669"/>
    <property type="project" value="UniProtKB-KW"/>
</dbReference>
<keyword evidence="11" id="KW-1185">Reference proteome</keyword>
<dbReference type="Pfam" id="PF22673">
    <property type="entry name" value="MCP-like_PDC_1"/>
    <property type="match status" value="1"/>
</dbReference>
<evidence type="ECO:0000313" key="10">
    <source>
        <dbReference type="EMBL" id="PJZ73444.1"/>
    </source>
</evidence>
<evidence type="ECO:0000259" key="8">
    <source>
        <dbReference type="PROSITE" id="PS50885"/>
    </source>
</evidence>
<dbReference type="Pfam" id="PF00015">
    <property type="entry name" value="MCPsignal"/>
    <property type="match status" value="1"/>
</dbReference>
<keyword evidence="4" id="KW-0807">Transducer</keyword>
<keyword evidence="6" id="KW-0812">Transmembrane</keyword>
<dbReference type="SMART" id="SM00283">
    <property type="entry name" value="MA"/>
    <property type="match status" value="1"/>
</dbReference>
<keyword evidence="6" id="KW-0472">Membrane</keyword>
<proteinExistence type="inferred from homology"/>
<dbReference type="CDD" id="cd12913">
    <property type="entry name" value="PDC1_MCP_like"/>
    <property type="match status" value="1"/>
</dbReference>
<evidence type="ECO:0000256" key="6">
    <source>
        <dbReference type="SAM" id="Phobius"/>
    </source>
</evidence>
<dbReference type="OrthoDB" id="343970at2"/>
<comment type="caution">
    <text evidence="10">The sequence shown here is derived from an EMBL/GenBank/DDBJ whole genome shotgun (WGS) entry which is preliminary data.</text>
</comment>
<dbReference type="CDD" id="cd06225">
    <property type="entry name" value="HAMP"/>
    <property type="match status" value="1"/>
</dbReference>
<dbReference type="GO" id="GO:0004888">
    <property type="term" value="F:transmembrane signaling receptor activity"/>
    <property type="evidence" value="ECO:0007669"/>
    <property type="project" value="TreeGrafter"/>
</dbReference>
<feature type="transmembrane region" description="Helical" evidence="6">
    <location>
        <begin position="7"/>
        <end position="32"/>
    </location>
</feature>
<feature type="domain" description="Methyl-accepting transducer" evidence="7">
    <location>
        <begin position="389"/>
        <end position="653"/>
    </location>
</feature>
<dbReference type="InterPro" id="IPR003660">
    <property type="entry name" value="HAMP_dom"/>
</dbReference>
<dbReference type="EMBL" id="NPDY01000014">
    <property type="protein sequence ID" value="PJZ68938.1"/>
    <property type="molecule type" value="Genomic_DNA"/>
</dbReference>
<evidence type="ECO:0000259" key="7">
    <source>
        <dbReference type="PROSITE" id="PS50111"/>
    </source>
</evidence>
<gene>
    <name evidence="9" type="ORF">CH360_13755</name>
    <name evidence="10" type="ORF">CH373_07960</name>
</gene>
<dbReference type="InterPro" id="IPR004089">
    <property type="entry name" value="MCPsignal_dom"/>
</dbReference>
<evidence type="ECO:0000313" key="11">
    <source>
        <dbReference type="Proteomes" id="UP000231962"/>
    </source>
</evidence>
<evidence type="ECO:0000313" key="12">
    <source>
        <dbReference type="Proteomes" id="UP000231990"/>
    </source>
</evidence>
<dbReference type="RefSeq" id="WP_100714628.1">
    <property type="nucleotide sequence ID" value="NZ_NPDY01000014.1"/>
</dbReference>
<feature type="coiled-coil region" evidence="5">
    <location>
        <begin position="425"/>
        <end position="459"/>
    </location>
</feature>
<dbReference type="Proteomes" id="UP000231962">
    <property type="component" value="Unassembled WGS sequence"/>
</dbReference>
<evidence type="ECO:0000256" key="3">
    <source>
        <dbReference type="ARBA" id="ARBA00029447"/>
    </source>
</evidence>
<keyword evidence="2" id="KW-0145">Chemotaxis</keyword>
<dbReference type="SUPFAM" id="SSF58104">
    <property type="entry name" value="Methyl-accepting chemotaxis protein (MCP) signaling domain"/>
    <property type="match status" value="1"/>
</dbReference>
<evidence type="ECO:0000256" key="1">
    <source>
        <dbReference type="ARBA" id="ARBA00004370"/>
    </source>
</evidence>
<dbReference type="SMART" id="SM00304">
    <property type="entry name" value="HAMP"/>
    <property type="match status" value="1"/>
</dbReference>
<evidence type="ECO:0000313" key="9">
    <source>
        <dbReference type="EMBL" id="PJZ68938.1"/>
    </source>
</evidence>
<dbReference type="PANTHER" id="PTHR43531">
    <property type="entry name" value="PROTEIN ICFG"/>
    <property type="match status" value="1"/>
</dbReference>
<dbReference type="Gene3D" id="3.30.450.20">
    <property type="entry name" value="PAS domain"/>
    <property type="match status" value="2"/>
</dbReference>
<sequence>MSIRLRISVYLSVVLIAGSVLLAIISSISSYFNLKEQVQISSKMAGERYTYEITDFLNLALGSLKGFEFFLEESKPSRAETVQALKNLAKANDHYFGTWVVFEQNAFDGKDAAYRNQAPYHDSTGRFIPYANKAKGTINVEPVIYYDKTDESGNFYSIPKKTGKDYIADPFSYPVGGKNVLMISMVKPVFRSGAVAGVVGIDIAMENLQELLGAIRPFRSKGYLTLVSPNGLYAANGFDSSLVGKEIPDPKLKTEILEGIGKGAPFTTKSGGNTHYFYPFRLGDYERHWALEVSIPNSIFWEDLRSILLQTVLSSFIIMAIILILLNIIFNRLITGGLLEATAVSEKIAEGDLTAAVENSREDEIGKLLQSMVVMKQNLAKIILEIKSSSRNLNATSDKMAESSRNFSDVAQAQASAAEESSAAVEELAASAENVRKSMEKAIENMKEIDTNVIVLREQISNINSEMQTLSQVASESQQRAITGENAMGATNKAMDEIGESASRINEILSIITDISEKTNLLALNAAIEAARAGEAGKGFAVVAEEISKLASQTSSSVSEIGELVESTNEAVHNGNTKVREATEILRKLRSSVDSFGQSAKKVLDSVRTQEKNTQDIHQSANFLMNFSLQIEEAVQEQKRATDEITKTIVSISDGTQEVAAGADDLTSYSGDMHEQSDALLKSVDRFKI</sequence>
<dbReference type="EMBL" id="NPDZ01000004">
    <property type="protein sequence ID" value="PJZ73444.1"/>
    <property type="molecule type" value="Genomic_DNA"/>
</dbReference>
<evidence type="ECO:0000256" key="4">
    <source>
        <dbReference type="PROSITE-ProRule" id="PRU00284"/>
    </source>
</evidence>
<comment type="similarity">
    <text evidence="3">Belongs to the methyl-accepting chemotaxis (MCP) protein family.</text>
</comment>
<dbReference type="PROSITE" id="PS50111">
    <property type="entry name" value="CHEMOTAXIS_TRANSDUC_2"/>
    <property type="match status" value="1"/>
</dbReference>
<accession>A0A2M9ZN53</accession>
<name>A0A2M9ZN53_9LEPT</name>
<protein>
    <submittedName>
        <fullName evidence="10">Methyl-accepting chemotaxis protein</fullName>
    </submittedName>
</protein>
<evidence type="ECO:0000256" key="2">
    <source>
        <dbReference type="ARBA" id="ARBA00022500"/>
    </source>
</evidence>
<reference evidence="11 12" key="1">
    <citation type="submission" date="2017-07" db="EMBL/GenBank/DDBJ databases">
        <title>Leptospira spp. isolated from tropical soils.</title>
        <authorList>
            <person name="Thibeaux R."/>
            <person name="Iraola G."/>
            <person name="Ferres I."/>
            <person name="Bierque E."/>
            <person name="Girault D."/>
            <person name="Soupe-Gilbert M.-E."/>
            <person name="Picardeau M."/>
            <person name="Goarant C."/>
        </authorList>
    </citation>
    <scope>NUCLEOTIDE SEQUENCE [LARGE SCALE GENOMIC DNA]</scope>
    <source>
        <strain evidence="10 12">FH1-B-B1</strain>
        <strain evidence="9 11">FH1-B-C1</strain>
    </source>
</reference>
<dbReference type="PROSITE" id="PS50885">
    <property type="entry name" value="HAMP"/>
    <property type="match status" value="1"/>
</dbReference>
<dbReference type="GO" id="GO:0005886">
    <property type="term" value="C:plasma membrane"/>
    <property type="evidence" value="ECO:0007669"/>
    <property type="project" value="TreeGrafter"/>
</dbReference>
<dbReference type="InterPro" id="IPR051310">
    <property type="entry name" value="MCP_chemotaxis"/>
</dbReference>
<dbReference type="GO" id="GO:0006935">
    <property type="term" value="P:chemotaxis"/>
    <property type="evidence" value="ECO:0007669"/>
    <property type="project" value="UniProtKB-KW"/>
</dbReference>